<proteinExistence type="predicted"/>
<organism evidence="1 2">
    <name type="scientific">Paenibacillus cellulosilyticus</name>
    <dbReference type="NCBI Taxonomy" id="375489"/>
    <lineage>
        <taxon>Bacteria</taxon>
        <taxon>Bacillati</taxon>
        <taxon>Bacillota</taxon>
        <taxon>Bacilli</taxon>
        <taxon>Bacillales</taxon>
        <taxon>Paenibacillaceae</taxon>
        <taxon>Paenibacillus</taxon>
    </lineage>
</organism>
<evidence type="ECO:0000313" key="2">
    <source>
        <dbReference type="Proteomes" id="UP000246635"/>
    </source>
</evidence>
<reference evidence="1 2" key="1">
    <citation type="submission" date="2018-05" db="EMBL/GenBank/DDBJ databases">
        <title>Genomic Encyclopedia of Type Strains, Phase III (KMG-III): the genomes of soil and plant-associated and newly described type strains.</title>
        <authorList>
            <person name="Whitman W."/>
        </authorList>
    </citation>
    <scope>NUCLEOTIDE SEQUENCE [LARGE SCALE GENOMIC DNA]</scope>
    <source>
        <strain evidence="1 2">CECT 5696</strain>
    </source>
</reference>
<accession>A0A2V2YS24</accession>
<evidence type="ECO:0000313" key="1">
    <source>
        <dbReference type="EMBL" id="PWV99455.1"/>
    </source>
</evidence>
<gene>
    <name evidence="1" type="ORF">DFQ01_11431</name>
</gene>
<keyword evidence="2" id="KW-1185">Reference proteome</keyword>
<dbReference type="EMBL" id="QGTQ01000014">
    <property type="protein sequence ID" value="PWV99455.1"/>
    <property type="molecule type" value="Genomic_DNA"/>
</dbReference>
<protein>
    <submittedName>
        <fullName evidence="1">Uncharacterized protein</fullName>
    </submittedName>
</protein>
<dbReference type="AlphaFoldDB" id="A0A2V2YS24"/>
<dbReference type="Proteomes" id="UP000246635">
    <property type="component" value="Unassembled WGS sequence"/>
</dbReference>
<name>A0A2V2YS24_9BACL</name>
<sequence>MMNQACNVIPAMLKSVLHLTIGVEEDNVIFLATFLKNRAAYVLFSMGKKVTLFFLTLKI</sequence>
<comment type="caution">
    <text evidence="1">The sequence shown here is derived from an EMBL/GenBank/DDBJ whole genome shotgun (WGS) entry which is preliminary data.</text>
</comment>